<keyword evidence="1" id="KW-0732">Signal</keyword>
<organism evidence="2 3">
    <name type="scientific">Bradyrhizobium campsiandrae</name>
    <dbReference type="NCBI Taxonomy" id="1729892"/>
    <lineage>
        <taxon>Bacteria</taxon>
        <taxon>Pseudomonadati</taxon>
        <taxon>Pseudomonadota</taxon>
        <taxon>Alphaproteobacteria</taxon>
        <taxon>Hyphomicrobiales</taxon>
        <taxon>Nitrobacteraceae</taxon>
        <taxon>Bradyrhizobium</taxon>
    </lineage>
</organism>
<keyword evidence="3" id="KW-1185">Reference proteome</keyword>
<feature type="chain" id="PRO_5046503868" description="DUF3551 domain-containing protein" evidence="1">
    <location>
        <begin position="22"/>
        <end position="87"/>
    </location>
</feature>
<reference evidence="2 3" key="1">
    <citation type="journal article" date="2020" name="Arch. Microbiol.">
        <title>Bradyrhizobium campsiandrae sp. nov., a nitrogen-fixing bacterial strain isolated from a native leguminous tree from the Amazon adapted to flooded conditions.</title>
        <authorList>
            <person name="Cabral Michel D."/>
            <person name="Martins da Costa E."/>
            <person name="Azarias Guimaraes A."/>
            <person name="Soares de Carvalho T."/>
            <person name="Santos de Castro Caputo P."/>
            <person name="Willems A."/>
            <person name="de Souza Moreira F.M."/>
        </authorList>
    </citation>
    <scope>NUCLEOTIDE SEQUENCE [LARGE SCALE GENOMIC DNA]</scope>
    <source>
        <strain evidence="3">INPA 384B</strain>
    </source>
</reference>
<dbReference type="EMBL" id="JAATTO010000006">
    <property type="protein sequence ID" value="MBC9977711.1"/>
    <property type="molecule type" value="Genomic_DNA"/>
</dbReference>
<accession>A0ABR7U154</accession>
<evidence type="ECO:0000313" key="3">
    <source>
        <dbReference type="Proteomes" id="UP000639516"/>
    </source>
</evidence>
<dbReference type="Proteomes" id="UP000639516">
    <property type="component" value="Unassembled WGS sequence"/>
</dbReference>
<evidence type="ECO:0000256" key="1">
    <source>
        <dbReference type="SAM" id="SignalP"/>
    </source>
</evidence>
<proteinExistence type="predicted"/>
<evidence type="ECO:0000313" key="2">
    <source>
        <dbReference type="EMBL" id="MBC9977711.1"/>
    </source>
</evidence>
<sequence>MKRQAGLAFALIFAGALPALAESAYPTPTRDGRERIQRTGTCPTGYVGKGAFCEALQRDTPHAFPAIPGKTCPSETFRSGDACKAFR</sequence>
<dbReference type="RefSeq" id="WP_188098783.1">
    <property type="nucleotide sequence ID" value="NZ_JAANIH010000011.1"/>
</dbReference>
<protein>
    <recommendedName>
        <fullName evidence="4">DUF3551 domain-containing protein</fullName>
    </recommendedName>
</protein>
<feature type="signal peptide" evidence="1">
    <location>
        <begin position="1"/>
        <end position="21"/>
    </location>
</feature>
<gene>
    <name evidence="2" type="ORF">HA482_05690</name>
</gene>
<comment type="caution">
    <text evidence="2">The sequence shown here is derived from an EMBL/GenBank/DDBJ whole genome shotgun (WGS) entry which is preliminary data.</text>
</comment>
<name>A0ABR7U154_9BRAD</name>
<evidence type="ECO:0008006" key="4">
    <source>
        <dbReference type="Google" id="ProtNLM"/>
    </source>
</evidence>